<dbReference type="InterPro" id="IPR009056">
    <property type="entry name" value="Cyt_c-like_dom"/>
</dbReference>
<dbReference type="RefSeq" id="WP_145203558.1">
    <property type="nucleotide sequence ID" value="NZ_CP036434.1"/>
</dbReference>
<proteinExistence type="predicted"/>
<organism evidence="8 9">
    <name type="scientific">Saltatorellus ferox</name>
    <dbReference type="NCBI Taxonomy" id="2528018"/>
    <lineage>
        <taxon>Bacteria</taxon>
        <taxon>Pseudomonadati</taxon>
        <taxon>Planctomycetota</taxon>
        <taxon>Planctomycetia</taxon>
        <taxon>Planctomycetia incertae sedis</taxon>
        <taxon>Saltatorellus</taxon>
    </lineage>
</organism>
<keyword evidence="3 6" id="KW-0479">Metal-binding</keyword>
<evidence type="ECO:0000259" key="7">
    <source>
        <dbReference type="PROSITE" id="PS51007"/>
    </source>
</evidence>
<keyword evidence="9" id="KW-1185">Reference proteome</keyword>
<evidence type="ECO:0000313" key="9">
    <source>
        <dbReference type="Proteomes" id="UP000320390"/>
    </source>
</evidence>
<evidence type="ECO:0000256" key="3">
    <source>
        <dbReference type="ARBA" id="ARBA00022723"/>
    </source>
</evidence>
<evidence type="ECO:0000256" key="6">
    <source>
        <dbReference type="PROSITE-ProRule" id="PRU00433"/>
    </source>
</evidence>
<keyword evidence="4" id="KW-0249">Electron transport</keyword>
<dbReference type="InterPro" id="IPR036909">
    <property type="entry name" value="Cyt_c-like_dom_sf"/>
</dbReference>
<dbReference type="InterPro" id="IPR008168">
    <property type="entry name" value="Cyt_C_IC"/>
</dbReference>
<protein>
    <submittedName>
        <fullName evidence="8">Cytochrome c6</fullName>
    </submittedName>
</protein>
<dbReference type="Proteomes" id="UP000320390">
    <property type="component" value="Chromosome"/>
</dbReference>
<dbReference type="GO" id="GO:0005506">
    <property type="term" value="F:iron ion binding"/>
    <property type="evidence" value="ECO:0007669"/>
    <property type="project" value="InterPro"/>
</dbReference>
<evidence type="ECO:0000256" key="4">
    <source>
        <dbReference type="ARBA" id="ARBA00022982"/>
    </source>
</evidence>
<gene>
    <name evidence="8" type="primary">petJ_2</name>
    <name evidence="8" type="ORF">Poly30_49090</name>
</gene>
<dbReference type="OrthoDB" id="9808312at2"/>
<evidence type="ECO:0000256" key="5">
    <source>
        <dbReference type="ARBA" id="ARBA00023004"/>
    </source>
</evidence>
<dbReference type="PROSITE" id="PS51007">
    <property type="entry name" value="CYTC"/>
    <property type="match status" value="1"/>
</dbReference>
<dbReference type="GO" id="GO:0020037">
    <property type="term" value="F:heme binding"/>
    <property type="evidence" value="ECO:0007669"/>
    <property type="project" value="InterPro"/>
</dbReference>
<dbReference type="Gene3D" id="1.10.760.10">
    <property type="entry name" value="Cytochrome c-like domain"/>
    <property type="match status" value="1"/>
</dbReference>
<evidence type="ECO:0000256" key="2">
    <source>
        <dbReference type="ARBA" id="ARBA00022617"/>
    </source>
</evidence>
<dbReference type="Pfam" id="PF13442">
    <property type="entry name" value="Cytochrome_CBB3"/>
    <property type="match status" value="1"/>
</dbReference>
<keyword evidence="2 6" id="KW-0349">Heme</keyword>
<keyword evidence="1" id="KW-0813">Transport</keyword>
<accession>A0A518EZ39</accession>
<dbReference type="AlphaFoldDB" id="A0A518EZ39"/>
<sequence>MIATLCVTFLMAPGGPVASPWSPPELASDARSLYMANCASCHGETGDGKGTADLDRPARSFLDGGYSYGNTEKAVVRSIVHGIPGTPMPAFGETLAEDQIQALANYVIALGPPGTVVAPGSSVLSVGERPLVVHGMMPALAEGGRREPRSLVVGFPNGTTFQYRAQTGELQAIRQGDFLDRRDWGGRGGTELQPLGQVTWKPEPIEGGSNGQFNAMNGDTPLRRSFKGSRVADNQVWLNFDLVDADGKDVGGGQEFITFLMVDGVPVAMRSCLANGSAKGLRIDVSGGEPVTELTFPDSDPAVPTFTVTRPCPGLFAMTFENGTPVFVHAAEWTESLESAIRADITGATRGDR</sequence>
<reference evidence="8 9" key="1">
    <citation type="submission" date="2019-02" db="EMBL/GenBank/DDBJ databases">
        <title>Deep-cultivation of Planctomycetes and their phenomic and genomic characterization uncovers novel biology.</title>
        <authorList>
            <person name="Wiegand S."/>
            <person name="Jogler M."/>
            <person name="Boedeker C."/>
            <person name="Pinto D."/>
            <person name="Vollmers J."/>
            <person name="Rivas-Marin E."/>
            <person name="Kohn T."/>
            <person name="Peeters S.H."/>
            <person name="Heuer A."/>
            <person name="Rast P."/>
            <person name="Oberbeckmann S."/>
            <person name="Bunk B."/>
            <person name="Jeske O."/>
            <person name="Meyerdierks A."/>
            <person name="Storesund J.E."/>
            <person name="Kallscheuer N."/>
            <person name="Luecker S."/>
            <person name="Lage O.M."/>
            <person name="Pohl T."/>
            <person name="Merkel B.J."/>
            <person name="Hornburger P."/>
            <person name="Mueller R.-W."/>
            <person name="Bruemmer F."/>
            <person name="Labrenz M."/>
            <person name="Spormann A.M."/>
            <person name="Op den Camp H."/>
            <person name="Overmann J."/>
            <person name="Amann R."/>
            <person name="Jetten M.S.M."/>
            <person name="Mascher T."/>
            <person name="Medema M.H."/>
            <person name="Devos D.P."/>
            <person name="Kaster A.-K."/>
            <person name="Ovreas L."/>
            <person name="Rohde M."/>
            <person name="Galperin M.Y."/>
            <person name="Jogler C."/>
        </authorList>
    </citation>
    <scope>NUCLEOTIDE SEQUENCE [LARGE SCALE GENOMIC DNA]</scope>
    <source>
        <strain evidence="8 9">Poly30</strain>
    </source>
</reference>
<keyword evidence="5 6" id="KW-0408">Iron</keyword>
<dbReference type="SUPFAM" id="SSF46626">
    <property type="entry name" value="Cytochrome c"/>
    <property type="match status" value="1"/>
</dbReference>
<feature type="domain" description="Cytochrome c" evidence="7">
    <location>
        <begin position="25"/>
        <end position="111"/>
    </location>
</feature>
<dbReference type="GO" id="GO:0009055">
    <property type="term" value="F:electron transfer activity"/>
    <property type="evidence" value="ECO:0007669"/>
    <property type="project" value="InterPro"/>
</dbReference>
<dbReference type="EMBL" id="CP036434">
    <property type="protein sequence ID" value="QDV09351.1"/>
    <property type="molecule type" value="Genomic_DNA"/>
</dbReference>
<name>A0A518EZ39_9BACT</name>
<evidence type="ECO:0000313" key="8">
    <source>
        <dbReference type="EMBL" id="QDV09351.1"/>
    </source>
</evidence>
<dbReference type="PRINTS" id="PR00605">
    <property type="entry name" value="CYTCHROMECIC"/>
</dbReference>
<evidence type="ECO:0000256" key="1">
    <source>
        <dbReference type="ARBA" id="ARBA00022448"/>
    </source>
</evidence>